<accession>A0ABC9VGG4</accession>
<dbReference type="AlphaFoldDB" id="A0ABC9VGG4"/>
<proteinExistence type="predicted"/>
<keyword evidence="1" id="KW-0175">Coiled coil</keyword>
<evidence type="ECO:0000313" key="4">
    <source>
        <dbReference type="EMBL" id="EZP77615.1"/>
    </source>
</evidence>
<evidence type="ECO:0000313" key="5">
    <source>
        <dbReference type="Proteomes" id="UP000023566"/>
    </source>
</evidence>
<dbReference type="RefSeq" id="WP_043904707.1">
    <property type="nucleotide sequence ID" value="NZ_CM002692.1"/>
</dbReference>
<gene>
    <name evidence="4" type="ORF">H839_08279</name>
</gene>
<dbReference type="Proteomes" id="UP000023566">
    <property type="component" value="Chromosome"/>
</dbReference>
<dbReference type="NCBIfam" id="NF040601">
    <property type="entry name" value="TerS_not_xtmA"/>
    <property type="match status" value="1"/>
</dbReference>
<protein>
    <submittedName>
        <fullName evidence="4">YqaS</fullName>
    </submittedName>
</protein>
<feature type="domain" description="PBSX phage terminase small subunit-like N-terminal" evidence="3">
    <location>
        <begin position="1"/>
        <end position="63"/>
    </location>
</feature>
<dbReference type="InterPro" id="IPR018925">
    <property type="entry name" value="XtmA-like_N"/>
</dbReference>
<evidence type="ECO:0000256" key="1">
    <source>
        <dbReference type="SAM" id="Coils"/>
    </source>
</evidence>
<reference evidence="4 5" key="1">
    <citation type="journal article" date="2014" name="Appl. Microbiol. Biotechnol.">
        <title>Transformable facultative thermophile Geobacillus stearothermophilus NUB3621 as a host strain for metabolic engineering.</title>
        <authorList>
            <person name="Blanchard K."/>
            <person name="Robic S."/>
            <person name="Matsumura I."/>
        </authorList>
    </citation>
    <scope>NUCLEOTIDE SEQUENCE [LARGE SCALE GENOMIC DNA]</scope>
    <source>
        <strain evidence="4 5">NUB3621</strain>
    </source>
</reference>
<feature type="coiled-coil region" evidence="1">
    <location>
        <begin position="145"/>
        <end position="230"/>
    </location>
</feature>
<keyword evidence="5" id="KW-1185">Reference proteome</keyword>
<evidence type="ECO:0000259" key="3">
    <source>
        <dbReference type="Pfam" id="PF10668"/>
    </source>
</evidence>
<organism evidence="4 5">
    <name type="scientific">Parageobacillus genomosp. 1</name>
    <dbReference type="NCBI Taxonomy" id="1295642"/>
    <lineage>
        <taxon>Bacteria</taxon>
        <taxon>Bacillati</taxon>
        <taxon>Bacillota</taxon>
        <taxon>Bacilli</taxon>
        <taxon>Bacillales</taxon>
        <taxon>Anoxybacillaceae</taxon>
        <taxon>Parageobacillus</taxon>
    </lineage>
</organism>
<dbReference type="EMBL" id="AOTZ01000004">
    <property type="protein sequence ID" value="EZP77615.1"/>
    <property type="molecule type" value="Genomic_DNA"/>
</dbReference>
<dbReference type="Pfam" id="PF10668">
    <property type="entry name" value="Phage_terminase"/>
    <property type="match status" value="1"/>
</dbReference>
<sequence length="256" mass="30034">MPRQRDPRRDEAFEIWKQHNGNITNREIAKMLGVDEKVVAVWKQRDKWNDVQQTNKNVVQQKKKHGGQPGNRGNPNPKNQFTKRNRAAVKHGFFSKYLPQESLDIMEEIQERSPIDLLWDQIMIQYAAIIRAQKIMFVSDQDDLTKELKKEKNTLTENMEISEREYEIQFAWDKHATFLNAQSRAMSELRSLIKQFEEMASMDDERRLKLEQMKLGIEKTKKETEFIEERTKQLKGAAKDTSLLKALIDVVKGDGS</sequence>
<evidence type="ECO:0000256" key="2">
    <source>
        <dbReference type="SAM" id="MobiDB-lite"/>
    </source>
</evidence>
<name>A0ABC9VGG4_9BACL</name>
<feature type="region of interest" description="Disordered" evidence="2">
    <location>
        <begin position="58"/>
        <end position="82"/>
    </location>
</feature>
<comment type="caution">
    <text evidence="4">The sequence shown here is derived from an EMBL/GenBank/DDBJ whole genome shotgun (WGS) entry which is preliminary data.</text>
</comment>